<keyword evidence="2" id="KW-1185">Reference proteome</keyword>
<accession>A0A840TIJ6</accession>
<comment type="caution">
    <text evidence="1">The sequence shown here is derived from an EMBL/GenBank/DDBJ whole genome shotgun (WGS) entry which is preliminary data.</text>
</comment>
<sequence>MRKIGLLFLITVLHLSFGLPTARARHIVGGELRMRPAALANQYEIILTQIWDENTLTIGTNGMNGNRDPTADILIYRKRDHQLMNQVTLRYTSSQNISYQNRACAVSRALKTLMGTYRGVTVMNQADYNDPAGYYMVWERCCRNEDINNIVAPGGSGMTFYLEFSPLSIQSASPEFSAPNGAYICKDQPFKMSMAARDDDGDELRYSLVTPLRGHTTPSRPTGDATPKNGFYPEVVWEAGISAQNAIPGNPALSIHPRTGELTVTASTLGLYVFAVQCEEYRNGQRIGLVRRDFQLLVIECNPTTPPDPLVTYQQQRVERLEFCSERPLTLETSDSPDWAYQWQLNGLNLVGETNARITVQDTGRYSVVKSFRTICSRDTASQVVEVIFGQDPPAVINRDAEIFCQGDQLRLLANDGTKVPTYTYQWQQGTRALTTTDAFCVVEQAGTYRLLITDEANGCQASDSVAIAVESVEATLPPRQSVQRGGSIRLVPTVSPGGGTYEYAWTPTPGLISATDSVTTATPSETTTYTFTVTSPLGCQAEASVEVLVFDKVYIPDAFSPNGDGINDLWEIRNAQDQLEEISVYNRWGELVFHAKSYEVPWNGRYLGVQVPGGTYQYSIKTIHHHYKGAVLVMY</sequence>
<proteinExistence type="predicted"/>
<dbReference type="Pfam" id="PF13585">
    <property type="entry name" value="CHU_C"/>
    <property type="match status" value="1"/>
</dbReference>
<name>A0A840TIJ6_9BACT</name>
<dbReference type="InterPro" id="IPR013783">
    <property type="entry name" value="Ig-like_fold"/>
</dbReference>
<gene>
    <name evidence="1" type="ORF">HNQ92_001287</name>
</gene>
<dbReference type="InterPro" id="IPR026341">
    <property type="entry name" value="T9SS_type_B"/>
</dbReference>
<dbReference type="AlphaFoldDB" id="A0A840TIJ6"/>
<dbReference type="Gene3D" id="2.60.40.10">
    <property type="entry name" value="Immunoglobulins"/>
    <property type="match status" value="2"/>
</dbReference>
<dbReference type="NCBIfam" id="TIGR04131">
    <property type="entry name" value="Bac_Flav_CTERM"/>
    <property type="match status" value="1"/>
</dbReference>
<dbReference type="EMBL" id="JACHGF010000002">
    <property type="protein sequence ID" value="MBB5283161.1"/>
    <property type="molecule type" value="Genomic_DNA"/>
</dbReference>
<protein>
    <submittedName>
        <fullName evidence="1">Gliding motility-associated-like protein</fullName>
    </submittedName>
</protein>
<evidence type="ECO:0000313" key="2">
    <source>
        <dbReference type="Proteomes" id="UP000557307"/>
    </source>
</evidence>
<dbReference type="RefSeq" id="WP_184172313.1">
    <property type="nucleotide sequence ID" value="NZ_JACHGF010000002.1"/>
</dbReference>
<organism evidence="1 2">
    <name type="scientific">Rhabdobacter roseus</name>
    <dbReference type="NCBI Taxonomy" id="1655419"/>
    <lineage>
        <taxon>Bacteria</taxon>
        <taxon>Pseudomonadati</taxon>
        <taxon>Bacteroidota</taxon>
        <taxon>Cytophagia</taxon>
        <taxon>Cytophagales</taxon>
        <taxon>Cytophagaceae</taxon>
        <taxon>Rhabdobacter</taxon>
    </lineage>
</organism>
<reference evidence="1 2" key="1">
    <citation type="submission" date="2020-08" db="EMBL/GenBank/DDBJ databases">
        <title>Genomic Encyclopedia of Type Strains, Phase IV (KMG-IV): sequencing the most valuable type-strain genomes for metagenomic binning, comparative biology and taxonomic classification.</title>
        <authorList>
            <person name="Goeker M."/>
        </authorList>
    </citation>
    <scope>NUCLEOTIDE SEQUENCE [LARGE SCALE GENOMIC DNA]</scope>
    <source>
        <strain evidence="1 2">DSM 105074</strain>
    </source>
</reference>
<dbReference type="Proteomes" id="UP000557307">
    <property type="component" value="Unassembled WGS sequence"/>
</dbReference>
<evidence type="ECO:0000313" key="1">
    <source>
        <dbReference type="EMBL" id="MBB5283161.1"/>
    </source>
</evidence>